<keyword evidence="3" id="KW-0378">Hydrolase</keyword>
<sequence length="105" mass="11676">MPYAAPRICTCGSVIPAGQRCRRCAKAVEAARPDRHARGYDADWSRLRRAHLKAHPGCVVCGATEGVDVDHKASIKDRPDRRLDPSNLQTLCRLHHNRKTHGKTS</sequence>
<dbReference type="InterPro" id="IPR002711">
    <property type="entry name" value="HNH"/>
</dbReference>
<evidence type="ECO:0000313" key="4">
    <source>
        <dbReference type="Proteomes" id="UP000277007"/>
    </source>
</evidence>
<dbReference type="Gene3D" id="1.10.30.50">
    <property type="match status" value="1"/>
</dbReference>
<dbReference type="EMBL" id="RXMA01000001">
    <property type="protein sequence ID" value="RTR24577.1"/>
    <property type="molecule type" value="Genomic_DNA"/>
</dbReference>
<comment type="caution">
    <text evidence="3">The sequence shown here is derived from an EMBL/GenBank/DDBJ whole genome shotgun (WGS) entry which is preliminary data.</text>
</comment>
<keyword evidence="3" id="KW-0255">Endonuclease</keyword>
<dbReference type="Pfam" id="PF01844">
    <property type="entry name" value="HNH"/>
    <property type="match status" value="1"/>
</dbReference>
<organism evidence="3 4">
    <name type="scientific">Azospirillum griseum</name>
    <dbReference type="NCBI Taxonomy" id="2496639"/>
    <lineage>
        <taxon>Bacteria</taxon>
        <taxon>Pseudomonadati</taxon>
        <taxon>Pseudomonadota</taxon>
        <taxon>Alphaproteobacteria</taxon>
        <taxon>Rhodospirillales</taxon>
        <taxon>Azospirillaceae</taxon>
        <taxon>Azospirillum</taxon>
    </lineage>
</organism>
<protein>
    <submittedName>
        <fullName evidence="3">HNH endonuclease</fullName>
    </submittedName>
</protein>
<feature type="compositionally biased region" description="Basic residues" evidence="1">
    <location>
        <begin position="93"/>
        <end position="105"/>
    </location>
</feature>
<dbReference type="OrthoDB" id="5292295at2"/>
<dbReference type="InterPro" id="IPR003615">
    <property type="entry name" value="HNH_nuc"/>
</dbReference>
<dbReference type="AlphaFoldDB" id="A0A3S0L1T3"/>
<keyword evidence="3" id="KW-0540">Nuclease</keyword>
<name>A0A3S0L1T3_9PROT</name>
<evidence type="ECO:0000259" key="2">
    <source>
        <dbReference type="SMART" id="SM00507"/>
    </source>
</evidence>
<evidence type="ECO:0000256" key="1">
    <source>
        <dbReference type="SAM" id="MobiDB-lite"/>
    </source>
</evidence>
<dbReference type="GO" id="GO:0003676">
    <property type="term" value="F:nucleic acid binding"/>
    <property type="evidence" value="ECO:0007669"/>
    <property type="project" value="InterPro"/>
</dbReference>
<dbReference type="RefSeq" id="WP_126611619.1">
    <property type="nucleotide sequence ID" value="NZ_JBHUCY010000008.1"/>
</dbReference>
<reference evidence="3 4" key="1">
    <citation type="submission" date="2018-12" db="EMBL/GenBank/DDBJ databases">
        <authorList>
            <person name="Yang Y."/>
        </authorList>
    </citation>
    <scope>NUCLEOTIDE SEQUENCE [LARGE SCALE GENOMIC DNA]</scope>
    <source>
        <strain evidence="3 4">L-25-5w-1</strain>
    </source>
</reference>
<feature type="region of interest" description="Disordered" evidence="1">
    <location>
        <begin position="76"/>
        <end position="105"/>
    </location>
</feature>
<evidence type="ECO:0000313" key="3">
    <source>
        <dbReference type="EMBL" id="RTR24577.1"/>
    </source>
</evidence>
<dbReference type="GO" id="GO:0008270">
    <property type="term" value="F:zinc ion binding"/>
    <property type="evidence" value="ECO:0007669"/>
    <property type="project" value="InterPro"/>
</dbReference>
<keyword evidence="4" id="KW-1185">Reference proteome</keyword>
<proteinExistence type="predicted"/>
<gene>
    <name evidence="3" type="ORF">EJ903_02130</name>
</gene>
<accession>A0A3S0L1T3</accession>
<feature type="domain" description="HNH nuclease" evidence="2">
    <location>
        <begin position="46"/>
        <end position="97"/>
    </location>
</feature>
<dbReference type="Proteomes" id="UP000277007">
    <property type="component" value="Unassembled WGS sequence"/>
</dbReference>
<dbReference type="CDD" id="cd00085">
    <property type="entry name" value="HNHc"/>
    <property type="match status" value="1"/>
</dbReference>
<dbReference type="SMART" id="SM00507">
    <property type="entry name" value="HNHc"/>
    <property type="match status" value="1"/>
</dbReference>
<dbReference type="GO" id="GO:0004519">
    <property type="term" value="F:endonuclease activity"/>
    <property type="evidence" value="ECO:0007669"/>
    <property type="project" value="UniProtKB-KW"/>
</dbReference>